<protein>
    <submittedName>
        <fullName evidence="2">Uncharacterized protein</fullName>
    </submittedName>
</protein>
<evidence type="ECO:0000256" key="1">
    <source>
        <dbReference type="SAM" id="MobiDB-lite"/>
    </source>
</evidence>
<keyword evidence="3" id="KW-1185">Reference proteome</keyword>
<evidence type="ECO:0000313" key="3">
    <source>
        <dbReference type="Proteomes" id="UP001501570"/>
    </source>
</evidence>
<feature type="region of interest" description="Disordered" evidence="1">
    <location>
        <begin position="95"/>
        <end position="115"/>
    </location>
</feature>
<proteinExistence type="predicted"/>
<evidence type="ECO:0000313" key="2">
    <source>
        <dbReference type="EMBL" id="GAA5192355.1"/>
    </source>
</evidence>
<feature type="compositionally biased region" description="Basic and acidic residues" evidence="1">
    <location>
        <begin position="99"/>
        <end position="115"/>
    </location>
</feature>
<dbReference type="Proteomes" id="UP001501570">
    <property type="component" value="Unassembled WGS sequence"/>
</dbReference>
<name>A0ABP9S973_9ACTN</name>
<dbReference type="EMBL" id="BAABJQ010000017">
    <property type="protein sequence ID" value="GAA5192355.1"/>
    <property type="molecule type" value="Genomic_DNA"/>
</dbReference>
<organism evidence="2 3">
    <name type="scientific">Rugosimonospora acidiphila</name>
    <dbReference type="NCBI Taxonomy" id="556531"/>
    <lineage>
        <taxon>Bacteria</taxon>
        <taxon>Bacillati</taxon>
        <taxon>Actinomycetota</taxon>
        <taxon>Actinomycetes</taxon>
        <taxon>Micromonosporales</taxon>
        <taxon>Micromonosporaceae</taxon>
        <taxon>Rugosimonospora</taxon>
    </lineage>
</organism>
<gene>
    <name evidence="2" type="ORF">GCM10023322_51790</name>
</gene>
<reference evidence="3" key="1">
    <citation type="journal article" date="2019" name="Int. J. Syst. Evol. Microbiol.">
        <title>The Global Catalogue of Microorganisms (GCM) 10K type strain sequencing project: providing services to taxonomists for standard genome sequencing and annotation.</title>
        <authorList>
            <consortium name="The Broad Institute Genomics Platform"/>
            <consortium name="The Broad Institute Genome Sequencing Center for Infectious Disease"/>
            <person name="Wu L."/>
            <person name="Ma J."/>
        </authorList>
    </citation>
    <scope>NUCLEOTIDE SEQUENCE [LARGE SCALE GENOMIC DNA]</scope>
    <source>
        <strain evidence="3">JCM 18304</strain>
    </source>
</reference>
<comment type="caution">
    <text evidence="2">The sequence shown here is derived from an EMBL/GenBank/DDBJ whole genome shotgun (WGS) entry which is preliminary data.</text>
</comment>
<feature type="region of interest" description="Disordered" evidence="1">
    <location>
        <begin position="29"/>
        <end position="61"/>
    </location>
</feature>
<accession>A0ABP9S973</accession>
<sequence>MILFKSPNHYRSLGVQRVEMSTQQVRQGGFPIPARADFPPDLSKTHRPVRRVGETARRGPSGRVRRFRVPWDRGEGKPPMALVICDMSMSLDGYVTGPRDSRENPFGDGARMLHD</sequence>